<dbReference type="PANTHER" id="PTHR46558">
    <property type="entry name" value="TRACRIPTIONAL REGULATORY PROTEIN-RELATED-RELATED"/>
    <property type="match status" value="1"/>
</dbReference>
<dbReference type="PROSITE" id="PS50943">
    <property type="entry name" value="HTH_CROC1"/>
    <property type="match status" value="1"/>
</dbReference>
<keyword evidence="4" id="KW-1185">Reference proteome</keyword>
<proteinExistence type="predicted"/>
<evidence type="ECO:0000256" key="1">
    <source>
        <dbReference type="ARBA" id="ARBA00023125"/>
    </source>
</evidence>
<evidence type="ECO:0000313" key="4">
    <source>
        <dbReference type="Proteomes" id="UP000223913"/>
    </source>
</evidence>
<dbReference type="SMART" id="SM00530">
    <property type="entry name" value="HTH_XRE"/>
    <property type="match status" value="1"/>
</dbReference>
<comment type="caution">
    <text evidence="3">The sequence shown here is derived from an EMBL/GenBank/DDBJ whole genome shotgun (WGS) entry which is preliminary data.</text>
</comment>
<dbReference type="Proteomes" id="UP000223913">
    <property type="component" value="Unassembled WGS sequence"/>
</dbReference>
<dbReference type="PANTHER" id="PTHR46558:SF4">
    <property type="entry name" value="DNA-BIDING PHAGE PROTEIN"/>
    <property type="match status" value="1"/>
</dbReference>
<dbReference type="AlphaFoldDB" id="A0A2D0NBI3"/>
<dbReference type="OrthoDB" id="881869at2"/>
<evidence type="ECO:0000313" key="3">
    <source>
        <dbReference type="EMBL" id="PHN05871.1"/>
    </source>
</evidence>
<keyword evidence="1" id="KW-0238">DNA-binding</keyword>
<name>A0A2D0NBI3_FLAN2</name>
<reference evidence="3 4" key="1">
    <citation type="submission" date="2017-10" db="EMBL/GenBank/DDBJ databases">
        <title>The draft genome sequence of Lewinella nigricans NBRC 102662.</title>
        <authorList>
            <person name="Wang K."/>
        </authorList>
    </citation>
    <scope>NUCLEOTIDE SEQUENCE [LARGE SCALE GENOMIC DNA]</scope>
    <source>
        <strain evidence="3 4">NBRC 102662</strain>
    </source>
</reference>
<dbReference type="InterPro" id="IPR010982">
    <property type="entry name" value="Lambda_DNA-bd_dom_sf"/>
</dbReference>
<gene>
    <name evidence="3" type="ORF">CRP01_15505</name>
</gene>
<protein>
    <recommendedName>
        <fullName evidence="2">HTH cro/C1-type domain-containing protein</fullName>
    </recommendedName>
</protein>
<dbReference type="SUPFAM" id="SSF47413">
    <property type="entry name" value="lambda repressor-like DNA-binding domains"/>
    <property type="match status" value="1"/>
</dbReference>
<sequence length="119" mass="13816">MYLEQNIRFLRKSNGINQTDLGKRVGKSKEVISTYERGKIQPPIDVVFELSKVFQVSMEDLLMRDIETHGTSGTPPSEEERISDERIMQINKLLEQRVQTLEREIRRNNPDLADELGID</sequence>
<dbReference type="GO" id="GO:0003677">
    <property type="term" value="F:DNA binding"/>
    <property type="evidence" value="ECO:0007669"/>
    <property type="project" value="UniProtKB-KW"/>
</dbReference>
<dbReference type="Pfam" id="PF01381">
    <property type="entry name" value="HTH_3"/>
    <property type="match status" value="1"/>
</dbReference>
<dbReference type="EMBL" id="PDUD01000020">
    <property type="protein sequence ID" value="PHN05871.1"/>
    <property type="molecule type" value="Genomic_DNA"/>
</dbReference>
<accession>A0A2D0NBI3</accession>
<dbReference type="RefSeq" id="WP_099150961.1">
    <property type="nucleotide sequence ID" value="NZ_PDUD01000020.1"/>
</dbReference>
<dbReference type="CDD" id="cd00093">
    <property type="entry name" value="HTH_XRE"/>
    <property type="match status" value="1"/>
</dbReference>
<dbReference type="InterPro" id="IPR001387">
    <property type="entry name" value="Cro/C1-type_HTH"/>
</dbReference>
<evidence type="ECO:0000259" key="2">
    <source>
        <dbReference type="PROSITE" id="PS50943"/>
    </source>
</evidence>
<feature type="domain" description="HTH cro/C1-type" evidence="2">
    <location>
        <begin position="7"/>
        <end position="61"/>
    </location>
</feature>
<dbReference type="Gene3D" id="1.10.260.40">
    <property type="entry name" value="lambda repressor-like DNA-binding domains"/>
    <property type="match status" value="1"/>
</dbReference>
<organism evidence="3 4">
    <name type="scientific">Flavilitoribacter nigricans (strain ATCC 23147 / DSM 23189 / NBRC 102662 / NCIMB 1420 / SS-2)</name>
    <name type="common">Lewinella nigricans</name>
    <dbReference type="NCBI Taxonomy" id="1122177"/>
    <lineage>
        <taxon>Bacteria</taxon>
        <taxon>Pseudomonadati</taxon>
        <taxon>Bacteroidota</taxon>
        <taxon>Saprospiria</taxon>
        <taxon>Saprospirales</taxon>
        <taxon>Lewinellaceae</taxon>
        <taxon>Flavilitoribacter</taxon>
    </lineage>
</organism>